<protein>
    <submittedName>
        <fullName evidence="6">Di-copper centre-containing protein</fullName>
    </submittedName>
</protein>
<sequence length="371" mass="39969">MKLLILGLAAAILSQAAPTGVSTRAACATKSQRKAWHTLTRDEKLAYLNAEKCLMSLPAELGFEGPRTRFDEFQKLHVFATSTVHFVGAFLPWHRYLIHTHEHVLKTECNYTGTHPYWDEPLDAGNFTHSILLDPETGFGGDGAGPNNCIQNGPFKHYVNAIGPGQSITDHCIDRQINDCTSAMAAQTNVDQCMAMQNFSTMWPCLEGAPHGGGHGGIGGEMLNLWSSPGDPLFYLHHAYLDKLWWQWQAMDLPLRLQDITGSNQPVSFGPFPGTNGSFPGFPGNGSIPGFPGNGTFPPGGPGNGSCGMFPGGPFPPVGTGPPRTNLVKRDGDPGNVTTLGHVLTMFGMMPNVTVADVMDVQGGLLCYEYI</sequence>
<dbReference type="AlphaFoldDB" id="A0A6A6IGR9"/>
<reference evidence="6" key="1">
    <citation type="journal article" date="2020" name="Stud. Mycol.">
        <title>101 Dothideomycetes genomes: a test case for predicting lifestyles and emergence of pathogens.</title>
        <authorList>
            <person name="Haridas S."/>
            <person name="Albert R."/>
            <person name="Binder M."/>
            <person name="Bloem J."/>
            <person name="Labutti K."/>
            <person name="Salamov A."/>
            <person name="Andreopoulos B."/>
            <person name="Baker S."/>
            <person name="Barry K."/>
            <person name="Bills G."/>
            <person name="Bluhm B."/>
            <person name="Cannon C."/>
            <person name="Castanera R."/>
            <person name="Culley D."/>
            <person name="Daum C."/>
            <person name="Ezra D."/>
            <person name="Gonzalez J."/>
            <person name="Henrissat B."/>
            <person name="Kuo A."/>
            <person name="Liang C."/>
            <person name="Lipzen A."/>
            <person name="Lutzoni F."/>
            <person name="Magnuson J."/>
            <person name="Mondo S."/>
            <person name="Nolan M."/>
            <person name="Ohm R."/>
            <person name="Pangilinan J."/>
            <person name="Park H.-J."/>
            <person name="Ramirez L."/>
            <person name="Alfaro M."/>
            <person name="Sun H."/>
            <person name="Tritt A."/>
            <person name="Yoshinaga Y."/>
            <person name="Zwiers L.-H."/>
            <person name="Turgeon B."/>
            <person name="Goodwin S."/>
            <person name="Spatafora J."/>
            <person name="Crous P."/>
            <person name="Grigoriev I."/>
        </authorList>
    </citation>
    <scope>NUCLEOTIDE SEQUENCE</scope>
    <source>
        <strain evidence="6">CBS 122368</strain>
    </source>
</reference>
<feature type="signal peptide" evidence="4">
    <location>
        <begin position="1"/>
        <end position="16"/>
    </location>
</feature>
<dbReference type="Gene3D" id="1.10.1280.10">
    <property type="entry name" value="Di-copper center containing domain from catechol oxidase"/>
    <property type="match status" value="1"/>
</dbReference>
<dbReference type="RefSeq" id="XP_033684086.1">
    <property type="nucleotide sequence ID" value="XM_033831000.1"/>
</dbReference>
<dbReference type="InterPro" id="IPR002227">
    <property type="entry name" value="Tyrosinase_Cu-bd"/>
</dbReference>
<dbReference type="EMBL" id="ML987195">
    <property type="protein sequence ID" value="KAF2249082.1"/>
    <property type="molecule type" value="Genomic_DNA"/>
</dbReference>
<evidence type="ECO:0000256" key="1">
    <source>
        <dbReference type="ARBA" id="ARBA00022723"/>
    </source>
</evidence>
<evidence type="ECO:0000313" key="6">
    <source>
        <dbReference type="EMBL" id="KAF2249082.1"/>
    </source>
</evidence>
<dbReference type="SUPFAM" id="SSF48056">
    <property type="entry name" value="Di-copper centre-containing domain"/>
    <property type="match status" value="1"/>
</dbReference>
<dbReference type="PROSITE" id="PS00498">
    <property type="entry name" value="TYROSINASE_2"/>
    <property type="match status" value="1"/>
</dbReference>
<keyword evidence="7" id="KW-1185">Reference proteome</keyword>
<dbReference type="Proteomes" id="UP000800094">
    <property type="component" value="Unassembled WGS sequence"/>
</dbReference>
<evidence type="ECO:0000256" key="3">
    <source>
        <dbReference type="SAM" id="MobiDB-lite"/>
    </source>
</evidence>
<dbReference type="Pfam" id="PF00264">
    <property type="entry name" value="Tyrosinase"/>
    <property type="match status" value="1"/>
</dbReference>
<feature type="region of interest" description="Disordered" evidence="3">
    <location>
        <begin position="290"/>
        <end position="321"/>
    </location>
</feature>
<dbReference type="GeneID" id="54584330"/>
<proteinExistence type="predicted"/>
<evidence type="ECO:0000256" key="4">
    <source>
        <dbReference type="SAM" id="SignalP"/>
    </source>
</evidence>
<dbReference type="PRINTS" id="PR00092">
    <property type="entry name" value="TYROSINASE"/>
</dbReference>
<dbReference type="GO" id="GO:0046872">
    <property type="term" value="F:metal ion binding"/>
    <property type="evidence" value="ECO:0007669"/>
    <property type="project" value="UniProtKB-KW"/>
</dbReference>
<dbReference type="GO" id="GO:0016491">
    <property type="term" value="F:oxidoreductase activity"/>
    <property type="evidence" value="ECO:0007669"/>
    <property type="project" value="InterPro"/>
</dbReference>
<keyword evidence="4" id="KW-0732">Signal</keyword>
<keyword evidence="1" id="KW-0479">Metal-binding</keyword>
<feature type="domain" description="Tyrosinase copper-binding" evidence="5">
    <location>
        <begin position="231"/>
        <end position="242"/>
    </location>
</feature>
<keyword evidence="2" id="KW-0186">Copper</keyword>
<gene>
    <name evidence="6" type="ORF">BU26DRAFT_531080</name>
</gene>
<accession>A0A6A6IGR9</accession>
<dbReference type="PANTHER" id="PTHR11474:SF126">
    <property type="entry name" value="TYROSINASE-LIKE PROTEIN TYR-1-RELATED"/>
    <property type="match status" value="1"/>
</dbReference>
<evidence type="ECO:0000259" key="5">
    <source>
        <dbReference type="PROSITE" id="PS00498"/>
    </source>
</evidence>
<feature type="chain" id="PRO_5025477831" evidence="4">
    <location>
        <begin position="17"/>
        <end position="371"/>
    </location>
</feature>
<evidence type="ECO:0000256" key="2">
    <source>
        <dbReference type="ARBA" id="ARBA00023008"/>
    </source>
</evidence>
<dbReference type="InterPro" id="IPR008922">
    <property type="entry name" value="Di-copper_centre_dom_sf"/>
</dbReference>
<dbReference type="InterPro" id="IPR050316">
    <property type="entry name" value="Tyrosinase/Hemocyanin"/>
</dbReference>
<dbReference type="OrthoDB" id="6132182at2759"/>
<name>A0A6A6IGR9_9PLEO</name>
<organism evidence="6 7">
    <name type="scientific">Trematosphaeria pertusa</name>
    <dbReference type="NCBI Taxonomy" id="390896"/>
    <lineage>
        <taxon>Eukaryota</taxon>
        <taxon>Fungi</taxon>
        <taxon>Dikarya</taxon>
        <taxon>Ascomycota</taxon>
        <taxon>Pezizomycotina</taxon>
        <taxon>Dothideomycetes</taxon>
        <taxon>Pleosporomycetidae</taxon>
        <taxon>Pleosporales</taxon>
        <taxon>Massarineae</taxon>
        <taxon>Trematosphaeriaceae</taxon>
        <taxon>Trematosphaeria</taxon>
    </lineage>
</organism>
<evidence type="ECO:0000313" key="7">
    <source>
        <dbReference type="Proteomes" id="UP000800094"/>
    </source>
</evidence>
<dbReference type="PANTHER" id="PTHR11474">
    <property type="entry name" value="TYROSINASE FAMILY MEMBER"/>
    <property type="match status" value="1"/>
</dbReference>